<dbReference type="GO" id="GO:0004815">
    <property type="term" value="F:aspartate-tRNA ligase activity"/>
    <property type="evidence" value="ECO:0007669"/>
    <property type="project" value="TreeGrafter"/>
</dbReference>
<dbReference type="InterPro" id="IPR004115">
    <property type="entry name" value="GAD-like_sf"/>
</dbReference>
<dbReference type="Gene3D" id="3.30.930.10">
    <property type="entry name" value="Bira Bifunctional Protein, Domain 2"/>
    <property type="match status" value="1"/>
</dbReference>
<dbReference type="Pfam" id="PF00152">
    <property type="entry name" value="tRNA-synt_2"/>
    <property type="match status" value="1"/>
</dbReference>
<dbReference type="InterPro" id="IPR002312">
    <property type="entry name" value="Asp/Asn-tRNA-synth_IIb"/>
</dbReference>
<dbReference type="PROSITE" id="PS50862">
    <property type="entry name" value="AA_TRNA_LIGASE_II"/>
    <property type="match status" value="1"/>
</dbReference>
<reference evidence="9" key="1">
    <citation type="submission" date="2018-05" db="EMBL/GenBank/DDBJ databases">
        <authorList>
            <person name="Lanie J.A."/>
            <person name="Ng W.-L."/>
            <person name="Kazmierczak K.M."/>
            <person name="Andrzejewski T.M."/>
            <person name="Davidsen T.M."/>
            <person name="Wayne K.J."/>
            <person name="Tettelin H."/>
            <person name="Glass J.I."/>
            <person name="Rusch D."/>
            <person name="Podicherti R."/>
            <person name="Tsui H.-C.T."/>
            <person name="Winkler M.E."/>
        </authorList>
    </citation>
    <scope>NUCLEOTIDE SEQUENCE</scope>
</reference>
<dbReference type="AlphaFoldDB" id="A0A381S8W1"/>
<dbReference type="InterPro" id="IPR029351">
    <property type="entry name" value="GAD_dom"/>
</dbReference>
<dbReference type="InterPro" id="IPR006195">
    <property type="entry name" value="aa-tRNA-synth_II"/>
</dbReference>
<dbReference type="PANTHER" id="PTHR22594">
    <property type="entry name" value="ASPARTYL/LYSYL-TRNA SYNTHETASE"/>
    <property type="match status" value="1"/>
</dbReference>
<evidence type="ECO:0000256" key="1">
    <source>
        <dbReference type="ARBA" id="ARBA00006303"/>
    </source>
</evidence>
<dbReference type="EMBL" id="UINC01002752">
    <property type="protein sequence ID" value="SUZ99939.1"/>
    <property type="molecule type" value="Genomic_DNA"/>
</dbReference>
<feature type="region of interest" description="Disordered" evidence="7">
    <location>
        <begin position="558"/>
        <end position="586"/>
    </location>
</feature>
<dbReference type="GO" id="GO:0005737">
    <property type="term" value="C:cytoplasm"/>
    <property type="evidence" value="ECO:0007669"/>
    <property type="project" value="InterPro"/>
</dbReference>
<dbReference type="SUPFAM" id="SSF55681">
    <property type="entry name" value="Class II aaRS and biotin synthetases"/>
    <property type="match status" value="1"/>
</dbReference>
<keyword evidence="2" id="KW-0436">Ligase</keyword>
<proteinExistence type="inferred from homology"/>
<dbReference type="InterPro" id="IPR047090">
    <property type="entry name" value="AspRS_core"/>
</dbReference>
<evidence type="ECO:0000256" key="5">
    <source>
        <dbReference type="ARBA" id="ARBA00022917"/>
    </source>
</evidence>
<gene>
    <name evidence="9" type="ORF">METZ01_LOCUS52793</name>
</gene>
<keyword evidence="6" id="KW-0030">Aminoacyl-tRNA synthetase</keyword>
<protein>
    <recommendedName>
        <fullName evidence="8">Aminoacyl-transfer RNA synthetases class-II family profile domain-containing protein</fullName>
    </recommendedName>
</protein>
<dbReference type="InterPro" id="IPR004364">
    <property type="entry name" value="Aa-tRNA-synt_II"/>
</dbReference>
<dbReference type="Gene3D" id="2.40.50.140">
    <property type="entry name" value="Nucleic acid-binding proteins"/>
    <property type="match status" value="1"/>
</dbReference>
<dbReference type="CDD" id="cd04317">
    <property type="entry name" value="EcAspRS_like_N"/>
    <property type="match status" value="1"/>
</dbReference>
<evidence type="ECO:0000313" key="9">
    <source>
        <dbReference type="EMBL" id="SUZ99939.1"/>
    </source>
</evidence>
<evidence type="ECO:0000256" key="6">
    <source>
        <dbReference type="ARBA" id="ARBA00023146"/>
    </source>
</evidence>
<dbReference type="GO" id="GO:0003676">
    <property type="term" value="F:nucleic acid binding"/>
    <property type="evidence" value="ECO:0007669"/>
    <property type="project" value="InterPro"/>
</dbReference>
<dbReference type="PRINTS" id="PR01042">
    <property type="entry name" value="TRNASYNTHASP"/>
</dbReference>
<dbReference type="Pfam" id="PF02938">
    <property type="entry name" value="GAD"/>
    <property type="match status" value="1"/>
</dbReference>
<dbReference type="SUPFAM" id="SSF50249">
    <property type="entry name" value="Nucleic acid-binding proteins"/>
    <property type="match status" value="1"/>
</dbReference>
<evidence type="ECO:0000256" key="3">
    <source>
        <dbReference type="ARBA" id="ARBA00022741"/>
    </source>
</evidence>
<evidence type="ECO:0000256" key="4">
    <source>
        <dbReference type="ARBA" id="ARBA00022840"/>
    </source>
</evidence>
<organism evidence="9">
    <name type="scientific">marine metagenome</name>
    <dbReference type="NCBI Taxonomy" id="408172"/>
    <lineage>
        <taxon>unclassified sequences</taxon>
        <taxon>metagenomes</taxon>
        <taxon>ecological metagenomes</taxon>
    </lineage>
</organism>
<dbReference type="InterPro" id="IPR045864">
    <property type="entry name" value="aa-tRNA-synth_II/BPL/LPL"/>
</dbReference>
<name>A0A381S8W1_9ZZZZ</name>
<dbReference type="SUPFAM" id="SSF55261">
    <property type="entry name" value="GAD domain-like"/>
    <property type="match status" value="1"/>
</dbReference>
<dbReference type="InterPro" id="IPR004365">
    <property type="entry name" value="NA-bd_OB_tRNA"/>
</dbReference>
<dbReference type="InterPro" id="IPR012340">
    <property type="entry name" value="NA-bd_OB-fold"/>
</dbReference>
<feature type="domain" description="Aminoacyl-transfer RNA synthetases class-II family profile" evidence="8">
    <location>
        <begin position="145"/>
        <end position="552"/>
    </location>
</feature>
<comment type="similarity">
    <text evidence="1">Belongs to the class-II aminoacyl-tRNA synthetase family. Type 1 subfamily.</text>
</comment>
<evidence type="ECO:0000259" key="8">
    <source>
        <dbReference type="PROSITE" id="PS50862"/>
    </source>
</evidence>
<accession>A0A381S8W1</accession>
<dbReference type="InterPro" id="IPR004524">
    <property type="entry name" value="Asp-tRNA-ligase_1"/>
</dbReference>
<dbReference type="GO" id="GO:0006422">
    <property type="term" value="P:aspartyl-tRNA aminoacylation"/>
    <property type="evidence" value="ECO:0007669"/>
    <property type="project" value="TreeGrafter"/>
</dbReference>
<dbReference type="NCBIfam" id="TIGR00459">
    <property type="entry name" value="aspS_bact"/>
    <property type="match status" value="1"/>
</dbReference>
<dbReference type="GO" id="GO:0005524">
    <property type="term" value="F:ATP binding"/>
    <property type="evidence" value="ECO:0007669"/>
    <property type="project" value="UniProtKB-KW"/>
</dbReference>
<keyword evidence="5" id="KW-0648">Protein biosynthesis</keyword>
<feature type="compositionally biased region" description="Polar residues" evidence="7">
    <location>
        <begin position="558"/>
        <end position="570"/>
    </location>
</feature>
<evidence type="ECO:0000256" key="7">
    <source>
        <dbReference type="SAM" id="MobiDB-lite"/>
    </source>
</evidence>
<evidence type="ECO:0000256" key="2">
    <source>
        <dbReference type="ARBA" id="ARBA00022598"/>
    </source>
</evidence>
<dbReference type="NCBIfam" id="NF001750">
    <property type="entry name" value="PRK00476.1"/>
    <property type="match status" value="1"/>
</dbReference>
<keyword evidence="3" id="KW-0547">Nucleotide-binding</keyword>
<dbReference type="CDD" id="cd00777">
    <property type="entry name" value="AspRS_core"/>
    <property type="match status" value="1"/>
</dbReference>
<dbReference type="InterPro" id="IPR047089">
    <property type="entry name" value="Asp-tRNA-ligase_1_N"/>
</dbReference>
<dbReference type="HAMAP" id="MF_00044">
    <property type="entry name" value="Asp_tRNA_synth_type1"/>
    <property type="match status" value="1"/>
</dbReference>
<dbReference type="Gene3D" id="3.30.1360.30">
    <property type="entry name" value="GAD-like domain"/>
    <property type="match status" value="1"/>
</dbReference>
<dbReference type="Pfam" id="PF01336">
    <property type="entry name" value="tRNA_anti-codon"/>
    <property type="match status" value="1"/>
</dbReference>
<sequence length="586" mass="66776">MYKRTHTCGELRKSHVGETVNLNGWVNTVRLHGQIVFVDLRDRYGKTQIVFNTDSFSGDFEAVKKLSMEDVLSVQGIVRDRAESAINPNMDTGKIEVLVTDYLILNEAAPLPFVLSDRENAEENIRLKYRYLELRMEELQRNILIRHDAYQATRHYLSDNDFVEVETPVLMKSTPEGARDYLVPSRIHQGKFYALPQSPQIYKQILMISGYDRYFQIVKCFRDEDLRADRQPEFTQIDLEMSFVDEEDIFTTMSGLTRHIFKTIRNVDLPDPFPRLTYMEAMDTYGSDKPDLRYEMTLKDVKEFSDASEFNAFKSAKTVKGLVVEGGAKYSRKIIDEFTDFVKKYEAKGLAWMKGENGVLTGGISKFFPEDLQKSMCKKLGIKDGDALLMVGDERMTVLSALGALRVEIARRENLAEEGVFLPLWVTEFPMFEYDREADRYFAMHHPFTAPRKEDVEKLDSDPSIALSRGYDLTMNGLEIAGGSIRIHAPEVQKKVFSLLGLSYDDAKEKFGFLVEALTYGAPPHGGIAFGFDRLVMLLAGAENIRDVIAFPKTTSATSLMDESPSSVSREQLKELGIQLRKKPDN</sequence>
<dbReference type="PANTHER" id="PTHR22594:SF5">
    <property type="entry name" value="ASPARTATE--TRNA LIGASE, MITOCHONDRIAL"/>
    <property type="match status" value="1"/>
</dbReference>
<keyword evidence="4" id="KW-0067">ATP-binding</keyword>